<accession>A0A5C3LB25</accession>
<evidence type="ECO:0000256" key="4">
    <source>
        <dbReference type="ARBA" id="ARBA00023163"/>
    </source>
</evidence>
<keyword evidence="8" id="KW-1185">Reference proteome</keyword>
<evidence type="ECO:0000313" key="8">
    <source>
        <dbReference type="Proteomes" id="UP000307440"/>
    </source>
</evidence>
<evidence type="ECO:0000256" key="2">
    <source>
        <dbReference type="ARBA" id="ARBA00008048"/>
    </source>
</evidence>
<dbReference type="InterPro" id="IPR021627">
    <property type="entry name" value="Mediator_Med27"/>
</dbReference>
<dbReference type="GO" id="GO:0006357">
    <property type="term" value="P:regulation of transcription by RNA polymerase II"/>
    <property type="evidence" value="ECO:0007669"/>
    <property type="project" value="TreeGrafter"/>
</dbReference>
<dbReference type="AlphaFoldDB" id="A0A5C3LB25"/>
<comment type="subcellular location">
    <subcellularLocation>
        <location evidence="1">Nucleus</location>
    </subcellularLocation>
</comment>
<reference evidence="7 8" key="1">
    <citation type="journal article" date="2019" name="Nat. Ecol. Evol.">
        <title>Megaphylogeny resolves global patterns of mushroom evolution.</title>
        <authorList>
            <person name="Varga T."/>
            <person name="Krizsan K."/>
            <person name="Foldi C."/>
            <person name="Dima B."/>
            <person name="Sanchez-Garcia M."/>
            <person name="Sanchez-Ramirez S."/>
            <person name="Szollosi G.J."/>
            <person name="Szarkandi J.G."/>
            <person name="Papp V."/>
            <person name="Albert L."/>
            <person name="Andreopoulos W."/>
            <person name="Angelini C."/>
            <person name="Antonin V."/>
            <person name="Barry K.W."/>
            <person name="Bougher N.L."/>
            <person name="Buchanan P."/>
            <person name="Buyck B."/>
            <person name="Bense V."/>
            <person name="Catcheside P."/>
            <person name="Chovatia M."/>
            <person name="Cooper J."/>
            <person name="Damon W."/>
            <person name="Desjardin D."/>
            <person name="Finy P."/>
            <person name="Geml J."/>
            <person name="Haridas S."/>
            <person name="Hughes K."/>
            <person name="Justo A."/>
            <person name="Karasinski D."/>
            <person name="Kautmanova I."/>
            <person name="Kiss B."/>
            <person name="Kocsube S."/>
            <person name="Kotiranta H."/>
            <person name="LaButti K.M."/>
            <person name="Lechner B.E."/>
            <person name="Liimatainen K."/>
            <person name="Lipzen A."/>
            <person name="Lukacs Z."/>
            <person name="Mihaltcheva S."/>
            <person name="Morgado L.N."/>
            <person name="Niskanen T."/>
            <person name="Noordeloos M.E."/>
            <person name="Ohm R.A."/>
            <person name="Ortiz-Santana B."/>
            <person name="Ovrebo C."/>
            <person name="Racz N."/>
            <person name="Riley R."/>
            <person name="Savchenko A."/>
            <person name="Shiryaev A."/>
            <person name="Soop K."/>
            <person name="Spirin V."/>
            <person name="Szebenyi C."/>
            <person name="Tomsovsky M."/>
            <person name="Tulloss R.E."/>
            <person name="Uehling J."/>
            <person name="Grigoriev I.V."/>
            <person name="Vagvolgyi C."/>
            <person name="Papp T."/>
            <person name="Martin F.M."/>
            <person name="Miettinen O."/>
            <person name="Hibbett D.S."/>
            <person name="Nagy L.G."/>
        </authorList>
    </citation>
    <scope>NUCLEOTIDE SEQUENCE [LARGE SCALE GENOMIC DNA]</scope>
    <source>
        <strain evidence="7 8">CBS 121175</strain>
    </source>
</reference>
<dbReference type="EMBL" id="ML210185">
    <property type="protein sequence ID" value="TFK25478.1"/>
    <property type="molecule type" value="Genomic_DNA"/>
</dbReference>
<proteinExistence type="inferred from homology"/>
<dbReference type="OrthoDB" id="10261040at2759"/>
<keyword evidence="4" id="KW-0804">Transcription</keyword>
<evidence type="ECO:0000313" key="7">
    <source>
        <dbReference type="EMBL" id="TFK25478.1"/>
    </source>
</evidence>
<dbReference type="Proteomes" id="UP000307440">
    <property type="component" value="Unassembled WGS sequence"/>
</dbReference>
<dbReference type="GO" id="GO:0003713">
    <property type="term" value="F:transcription coactivator activity"/>
    <property type="evidence" value="ECO:0007669"/>
    <property type="project" value="TreeGrafter"/>
</dbReference>
<evidence type="ECO:0000256" key="3">
    <source>
        <dbReference type="ARBA" id="ARBA00023015"/>
    </source>
</evidence>
<evidence type="ECO:0000256" key="5">
    <source>
        <dbReference type="ARBA" id="ARBA00023242"/>
    </source>
</evidence>
<dbReference type="GO" id="GO:0016592">
    <property type="term" value="C:mediator complex"/>
    <property type="evidence" value="ECO:0007669"/>
    <property type="project" value="InterPro"/>
</dbReference>
<feature type="region of interest" description="Disordered" evidence="6">
    <location>
        <begin position="81"/>
        <end position="112"/>
    </location>
</feature>
<organism evidence="7 8">
    <name type="scientific">Coprinopsis marcescibilis</name>
    <name type="common">Agaric fungus</name>
    <name type="synonym">Psathyrella marcescibilis</name>
    <dbReference type="NCBI Taxonomy" id="230819"/>
    <lineage>
        <taxon>Eukaryota</taxon>
        <taxon>Fungi</taxon>
        <taxon>Dikarya</taxon>
        <taxon>Basidiomycota</taxon>
        <taxon>Agaricomycotina</taxon>
        <taxon>Agaricomycetes</taxon>
        <taxon>Agaricomycetidae</taxon>
        <taxon>Agaricales</taxon>
        <taxon>Agaricineae</taxon>
        <taxon>Psathyrellaceae</taxon>
        <taxon>Coprinopsis</taxon>
    </lineage>
</organism>
<keyword evidence="3" id="KW-0805">Transcription regulation</keyword>
<name>A0A5C3LB25_COPMA</name>
<evidence type="ECO:0000256" key="1">
    <source>
        <dbReference type="ARBA" id="ARBA00004123"/>
    </source>
</evidence>
<protein>
    <submittedName>
        <fullName evidence="7">Uncharacterized protein</fullName>
    </submittedName>
</protein>
<dbReference type="Pfam" id="PF11571">
    <property type="entry name" value="Med27"/>
    <property type="match status" value="1"/>
</dbReference>
<comment type="similarity">
    <text evidence="2">Belongs to the Mediator complex subunit 27 family.</text>
</comment>
<keyword evidence="5" id="KW-0539">Nucleus</keyword>
<gene>
    <name evidence="7" type="ORF">FA15DRAFT_349176</name>
</gene>
<dbReference type="PANTHER" id="PTHR13130">
    <property type="entry name" value="34 KDA TRANSCRIPTIONAL CO-ACTIVATOR-RELATED"/>
    <property type="match status" value="1"/>
</dbReference>
<evidence type="ECO:0000256" key="6">
    <source>
        <dbReference type="SAM" id="MobiDB-lite"/>
    </source>
</evidence>
<sequence length="292" mass="32965">MSDSIEMLQARIASLSDLYSHIQAVRVIPSSILKRKPDPGLAPTRTVGSDFQQLRDFAGLVRSEPIQSALLDADERISADSSNLNSNFRREHRKRRRPPSPESPKPYVPGEKQRTSFFASSESLPRVTLDGLTVYTREFNQAQKEAKKPCRLHIWERTKGKGREQRPQTMRFTIPDVLTAYIKLGYTGADSVAIVQMLTAFGPRESKPPHKQSDFAVFRLLSQEIAKKIRSEEEVTLAAMVDLLCSYEDLFIQACTTCKYMLSAEGHVPPVVRLFKAGVREARHVTCQDESK</sequence>
<dbReference type="PANTHER" id="PTHR13130:SF4">
    <property type="entry name" value="MEDIATOR OF RNA POLYMERASE II TRANSCRIPTION SUBUNIT 27"/>
    <property type="match status" value="1"/>
</dbReference>
<dbReference type="STRING" id="230819.A0A5C3LB25"/>